<proteinExistence type="predicted"/>
<dbReference type="GeneID" id="106152014"/>
<dbReference type="AlphaFoldDB" id="A0A1S3H721"/>
<dbReference type="CDD" id="cd03311">
    <property type="entry name" value="CIMS_C_terminal_like"/>
    <property type="match status" value="1"/>
</dbReference>
<evidence type="ECO:0000313" key="7">
    <source>
        <dbReference type="RefSeq" id="XP_013380924.1"/>
    </source>
</evidence>
<evidence type="ECO:0000313" key="6">
    <source>
        <dbReference type="RefSeq" id="XP_013380923.1"/>
    </source>
</evidence>
<dbReference type="OrthoDB" id="1053771at2759"/>
<dbReference type="Gene3D" id="3.20.20.210">
    <property type="match status" value="1"/>
</dbReference>
<evidence type="ECO:0000256" key="2">
    <source>
        <dbReference type="ARBA" id="ARBA00022723"/>
    </source>
</evidence>
<comment type="cofactor">
    <cofactor evidence="1">
        <name>Zn(2+)</name>
        <dbReference type="ChEBI" id="CHEBI:29105"/>
    </cofactor>
</comment>
<evidence type="ECO:0000259" key="4">
    <source>
        <dbReference type="Pfam" id="PF01717"/>
    </source>
</evidence>
<evidence type="ECO:0000256" key="1">
    <source>
        <dbReference type="ARBA" id="ARBA00001947"/>
    </source>
</evidence>
<dbReference type="InterPro" id="IPR002629">
    <property type="entry name" value="Met_Synth_C/arc"/>
</dbReference>
<organism evidence="5 7">
    <name type="scientific">Lingula anatina</name>
    <name type="common">Brachiopod</name>
    <name type="synonym">Lingula unguis</name>
    <dbReference type="NCBI Taxonomy" id="7574"/>
    <lineage>
        <taxon>Eukaryota</taxon>
        <taxon>Metazoa</taxon>
        <taxon>Spiralia</taxon>
        <taxon>Lophotrochozoa</taxon>
        <taxon>Brachiopoda</taxon>
        <taxon>Linguliformea</taxon>
        <taxon>Lingulata</taxon>
        <taxon>Lingulida</taxon>
        <taxon>Linguloidea</taxon>
        <taxon>Lingulidae</taxon>
        <taxon>Lingula</taxon>
    </lineage>
</organism>
<keyword evidence="3" id="KW-0862">Zinc</keyword>
<protein>
    <submittedName>
        <fullName evidence="6 7">Uncharacterized protein LOC106152014 isoform X1</fullName>
    </submittedName>
</protein>
<name>A0A1S3H721_LINAN</name>
<feature type="domain" description="Cobalamin-independent methionine synthase MetE C-terminal/archaeal" evidence="4">
    <location>
        <begin position="65"/>
        <end position="408"/>
    </location>
</feature>
<gene>
    <name evidence="6 7" type="primary">LOC106152014</name>
</gene>
<dbReference type="Pfam" id="PF01717">
    <property type="entry name" value="Meth_synt_2"/>
    <property type="match status" value="1"/>
</dbReference>
<accession>A0A1S3H721</accession>
<dbReference type="RefSeq" id="XP_013380924.1">
    <property type="nucleotide sequence ID" value="XM_013525470.1"/>
</dbReference>
<evidence type="ECO:0000313" key="5">
    <source>
        <dbReference type="Proteomes" id="UP000085678"/>
    </source>
</evidence>
<evidence type="ECO:0000256" key="3">
    <source>
        <dbReference type="ARBA" id="ARBA00022833"/>
    </source>
</evidence>
<dbReference type="PANTHER" id="PTHR30519">
    <property type="entry name" value="5-METHYLTETRAHYDROPTEROYLTRIGLUTAMATE--HOMOCYSTEINE METHYLTRANSFERASE"/>
    <property type="match status" value="1"/>
</dbReference>
<sequence length="411" mass="46423">MKSVRLSVQYHALSPMVNKGQHGRHGYLPKLIFLGVCCASFAGDRPEHFRGEKSLKMEGKGQGLKTTVVGSYPKPDYLKIPDWFKTKIPNYSARMYNQYSAEEAKECEESLKRALKECMEEQSSLGIDVITDGETRRENYIYPFCRALKNFSFTELTFKVYRNGATKNHVPTVIGPLEPASADPWCAKEWQESQAMTKTPVKYTMPGPMTIMGSTANKYYKTEKDWSEALVKLVNREVRALAAAGCKYIQIDEPVMVRSPEIAMDYGIDHLTRCFEGVGPEVEKTVHLCCGYPAYLDQTDYMKADRSIYMNLAEKLDNSGLDAFSIEDAHQHNDLTLLEKFKKTKVIFGVVAIAKSRVETVEEIKSRVMEALKHIPKERLILAPDCGLAFLPRDILRQKLSNMVAAAKSVV</sequence>
<dbReference type="SUPFAM" id="SSF51726">
    <property type="entry name" value="UROD/MetE-like"/>
    <property type="match status" value="1"/>
</dbReference>
<keyword evidence="2" id="KW-0479">Metal-binding</keyword>
<dbReference type="InterPro" id="IPR038071">
    <property type="entry name" value="UROD/MetE-like_sf"/>
</dbReference>
<reference evidence="6 7" key="1">
    <citation type="submission" date="2025-04" db="UniProtKB">
        <authorList>
            <consortium name="RefSeq"/>
        </authorList>
    </citation>
    <scope>IDENTIFICATION</scope>
    <source>
        <tissue evidence="6 7">Gonads</tissue>
    </source>
</reference>
<dbReference type="GO" id="GO:0009086">
    <property type="term" value="P:methionine biosynthetic process"/>
    <property type="evidence" value="ECO:0007669"/>
    <property type="project" value="InterPro"/>
</dbReference>
<dbReference type="KEGG" id="lak:106152014"/>
<dbReference type="GO" id="GO:0008270">
    <property type="term" value="F:zinc ion binding"/>
    <property type="evidence" value="ECO:0007669"/>
    <property type="project" value="InterPro"/>
</dbReference>
<keyword evidence="5" id="KW-1185">Reference proteome</keyword>
<dbReference type="GO" id="GO:0003871">
    <property type="term" value="F:5-methyltetrahydropteroyltriglutamate-homocysteine S-methyltransferase activity"/>
    <property type="evidence" value="ECO:0007669"/>
    <property type="project" value="InterPro"/>
</dbReference>
<dbReference type="RefSeq" id="XP_013380923.1">
    <property type="nucleotide sequence ID" value="XM_013525469.1"/>
</dbReference>
<dbReference type="STRING" id="7574.A0A1S3H721"/>
<dbReference type="Proteomes" id="UP000085678">
    <property type="component" value="Unplaced"/>
</dbReference>